<dbReference type="InterPro" id="IPR009875">
    <property type="entry name" value="PilZ_domain"/>
</dbReference>
<reference evidence="3" key="1">
    <citation type="journal article" date="2019" name="Int. J. Syst. Evol. Microbiol.">
        <title>The Global Catalogue of Microorganisms (GCM) 10K type strain sequencing project: providing services to taxonomists for standard genome sequencing and annotation.</title>
        <authorList>
            <consortium name="The Broad Institute Genomics Platform"/>
            <consortium name="The Broad Institute Genome Sequencing Center for Infectious Disease"/>
            <person name="Wu L."/>
            <person name="Ma J."/>
        </authorList>
    </citation>
    <scope>NUCLEOTIDE SEQUENCE [LARGE SCALE GENOMIC DNA]</scope>
    <source>
        <strain evidence="3">KCTC 23701</strain>
    </source>
</reference>
<gene>
    <name evidence="2" type="ORF">GCM10007350_08080</name>
</gene>
<proteinExistence type="predicted"/>
<keyword evidence="3" id="KW-1185">Reference proteome</keyword>
<feature type="domain" description="PilZ" evidence="1">
    <location>
        <begin position="11"/>
        <end position="99"/>
    </location>
</feature>
<evidence type="ECO:0000259" key="1">
    <source>
        <dbReference type="Pfam" id="PF07238"/>
    </source>
</evidence>
<comment type="caution">
    <text evidence="2">The sequence shown here is derived from an EMBL/GenBank/DDBJ whole genome shotgun (WGS) entry which is preliminary data.</text>
</comment>
<dbReference type="RefSeq" id="WP_189458878.1">
    <property type="nucleotide sequence ID" value="NZ_BMYO01000002.1"/>
</dbReference>
<evidence type="ECO:0000313" key="3">
    <source>
        <dbReference type="Proteomes" id="UP000604737"/>
    </source>
</evidence>
<protein>
    <recommendedName>
        <fullName evidence="1">PilZ domain-containing protein</fullName>
    </recommendedName>
</protein>
<dbReference type="Pfam" id="PF07238">
    <property type="entry name" value="PilZ"/>
    <property type="match status" value="1"/>
</dbReference>
<dbReference type="EMBL" id="BMYO01000002">
    <property type="protein sequence ID" value="GHD58345.1"/>
    <property type="molecule type" value="Genomic_DNA"/>
</dbReference>
<name>A0ABQ3GWC8_9NEIS</name>
<organism evidence="2 3">
    <name type="scientific">Jeongeupia chitinilytica</name>
    <dbReference type="NCBI Taxonomy" id="1041641"/>
    <lineage>
        <taxon>Bacteria</taxon>
        <taxon>Pseudomonadati</taxon>
        <taxon>Pseudomonadota</taxon>
        <taxon>Betaproteobacteria</taxon>
        <taxon>Neisseriales</taxon>
        <taxon>Chitinibacteraceae</taxon>
        <taxon>Jeongeupia</taxon>
    </lineage>
</organism>
<dbReference type="Gene3D" id="2.40.10.220">
    <property type="entry name" value="predicted glycosyltransferase like domains"/>
    <property type="match status" value="1"/>
</dbReference>
<dbReference type="Proteomes" id="UP000604737">
    <property type="component" value="Unassembled WGS sequence"/>
</dbReference>
<sequence>MQHGLPAPDARGALRVPLDCKVRLRSADGRSHYGVCADLSVTGLTVRTAFVPQEDELLEVCVLPPPQGGRTHPLSARARVVRCHAVDDECYELGLAIEEILG</sequence>
<accession>A0ABQ3GWC8</accession>
<evidence type="ECO:0000313" key="2">
    <source>
        <dbReference type="EMBL" id="GHD58345.1"/>
    </source>
</evidence>
<dbReference type="SUPFAM" id="SSF141371">
    <property type="entry name" value="PilZ domain-like"/>
    <property type="match status" value="1"/>
</dbReference>